<dbReference type="RefSeq" id="WP_099591739.1">
    <property type="nucleotide sequence ID" value="NZ_MDGM01000007.1"/>
</dbReference>
<dbReference type="PANTHER" id="PTHR34703:SF1">
    <property type="entry name" value="ANTIPORTER SUBUNIT MNHG2-RELATED"/>
    <property type="match status" value="1"/>
</dbReference>
<protein>
    <submittedName>
        <fullName evidence="2">Sodium:proton antiporter</fullName>
    </submittedName>
</protein>
<accession>A0A2G5KAC0</accession>
<dbReference type="OrthoDB" id="4427992at2"/>
<reference evidence="2 3" key="1">
    <citation type="submission" date="2016-08" db="EMBL/GenBank/DDBJ databases">
        <title>Draft genome of Amylibacter sp. strain 4G11.</title>
        <authorList>
            <person name="Wong S.-K."/>
            <person name="Hamasaki K."/>
            <person name="Yoshizawa S."/>
        </authorList>
    </citation>
    <scope>NUCLEOTIDE SEQUENCE [LARGE SCALE GENOMIC DNA]</scope>
    <source>
        <strain evidence="2 3">4G11</strain>
    </source>
</reference>
<keyword evidence="1" id="KW-1133">Transmembrane helix</keyword>
<organism evidence="2 3">
    <name type="scientific">Paramylibacter kogurei</name>
    <dbReference type="NCBI Taxonomy" id="1889778"/>
    <lineage>
        <taxon>Bacteria</taxon>
        <taxon>Pseudomonadati</taxon>
        <taxon>Pseudomonadota</taxon>
        <taxon>Alphaproteobacteria</taxon>
        <taxon>Rhodobacterales</taxon>
        <taxon>Paracoccaceae</taxon>
        <taxon>Paramylibacter</taxon>
    </lineage>
</organism>
<dbReference type="NCBIfam" id="TIGR01300">
    <property type="entry name" value="CPA3_mnhG_phaG"/>
    <property type="match status" value="1"/>
</dbReference>
<dbReference type="AlphaFoldDB" id="A0A2G5KAC0"/>
<sequence>MTTVLEIISWILILSGSFFSIIGALGSLRFPDFWSRLHAASVTDSGGMILLLAGMCVQAGLGLITVKLILIGVFLFITGPTATHAVANAAFVSGLKPTGNKKTDKG</sequence>
<name>A0A2G5KAC0_9RHOB</name>
<keyword evidence="1" id="KW-0812">Transmembrane</keyword>
<comment type="caution">
    <text evidence="2">The sequence shown here is derived from an EMBL/GenBank/DDBJ whole genome shotgun (WGS) entry which is preliminary data.</text>
</comment>
<evidence type="ECO:0000256" key="1">
    <source>
        <dbReference type="SAM" id="Phobius"/>
    </source>
</evidence>
<feature type="transmembrane region" description="Helical" evidence="1">
    <location>
        <begin position="7"/>
        <end position="28"/>
    </location>
</feature>
<evidence type="ECO:0000313" key="2">
    <source>
        <dbReference type="EMBL" id="PIB25992.1"/>
    </source>
</evidence>
<dbReference type="InterPro" id="IPR005133">
    <property type="entry name" value="PhaG_MnhG_YufB"/>
</dbReference>
<dbReference type="EMBL" id="MDGM01000007">
    <property type="protein sequence ID" value="PIB25992.1"/>
    <property type="molecule type" value="Genomic_DNA"/>
</dbReference>
<dbReference type="Proteomes" id="UP000231516">
    <property type="component" value="Unassembled WGS sequence"/>
</dbReference>
<feature type="transmembrane region" description="Helical" evidence="1">
    <location>
        <begin position="48"/>
        <end position="77"/>
    </location>
</feature>
<dbReference type="GO" id="GO:0015385">
    <property type="term" value="F:sodium:proton antiporter activity"/>
    <property type="evidence" value="ECO:0007669"/>
    <property type="project" value="TreeGrafter"/>
</dbReference>
<dbReference type="Pfam" id="PF03334">
    <property type="entry name" value="PhaG_MnhG_YufB"/>
    <property type="match status" value="1"/>
</dbReference>
<dbReference type="PANTHER" id="PTHR34703">
    <property type="entry name" value="ANTIPORTER SUBUNIT MNHG2-RELATED"/>
    <property type="match status" value="1"/>
</dbReference>
<gene>
    <name evidence="2" type="ORF">BFP76_13510</name>
</gene>
<keyword evidence="3" id="KW-1185">Reference proteome</keyword>
<proteinExistence type="predicted"/>
<evidence type="ECO:0000313" key="3">
    <source>
        <dbReference type="Proteomes" id="UP000231516"/>
    </source>
</evidence>
<keyword evidence="1" id="KW-0472">Membrane</keyword>